<dbReference type="Proteomes" id="UP001596406">
    <property type="component" value="Unassembled WGS sequence"/>
</dbReference>
<dbReference type="PANTHER" id="PTHR43084">
    <property type="entry name" value="PERSULFIDE DIOXYGENASE ETHE1"/>
    <property type="match status" value="1"/>
</dbReference>
<comment type="caution">
    <text evidence="3">The sequence shown here is derived from an EMBL/GenBank/DDBJ whole genome shotgun (WGS) entry which is preliminary data.</text>
</comment>
<protein>
    <submittedName>
        <fullName evidence="3">MBL fold metallo-hydrolase</fullName>
    </submittedName>
</protein>
<dbReference type="Pfam" id="PF00581">
    <property type="entry name" value="Rhodanese"/>
    <property type="match status" value="1"/>
</dbReference>
<organism evidence="3 4">
    <name type="scientific">Halomarina ordinaria</name>
    <dbReference type="NCBI Taxonomy" id="3033939"/>
    <lineage>
        <taxon>Archaea</taxon>
        <taxon>Methanobacteriati</taxon>
        <taxon>Methanobacteriota</taxon>
        <taxon>Stenosarchaea group</taxon>
        <taxon>Halobacteria</taxon>
        <taxon>Halobacteriales</taxon>
        <taxon>Natronomonadaceae</taxon>
        <taxon>Halomarina</taxon>
    </lineage>
</organism>
<dbReference type="InterPro" id="IPR001763">
    <property type="entry name" value="Rhodanese-like_dom"/>
</dbReference>
<dbReference type="Gene3D" id="3.60.15.10">
    <property type="entry name" value="Ribonuclease Z/Hydroxyacylglutathione hydrolase-like"/>
    <property type="match status" value="1"/>
</dbReference>
<name>A0ABD5UC95_9EURY</name>
<dbReference type="SMART" id="SM00450">
    <property type="entry name" value="RHOD"/>
    <property type="match status" value="1"/>
</dbReference>
<reference evidence="3 4" key="1">
    <citation type="journal article" date="2019" name="Int. J. Syst. Evol. Microbiol.">
        <title>The Global Catalogue of Microorganisms (GCM) 10K type strain sequencing project: providing services to taxonomists for standard genome sequencing and annotation.</title>
        <authorList>
            <consortium name="The Broad Institute Genomics Platform"/>
            <consortium name="The Broad Institute Genome Sequencing Center for Infectious Disease"/>
            <person name="Wu L."/>
            <person name="Ma J."/>
        </authorList>
    </citation>
    <scope>NUCLEOTIDE SEQUENCE [LARGE SCALE GENOMIC DNA]</scope>
    <source>
        <strain evidence="3 4">PSRA2</strain>
    </source>
</reference>
<sequence length="385" mass="40898">MARDPSSASTEAGDGIDAATLRERLVDGESVHLLDVRNRDEREEWRIDAPASTAIPYMRFVAAQATDGVADLAAALPDDETVVAVCPRGEASAEVAALLREVGVDSVNLDGGMEGWARLYESTVVSEDPTVVQYLRPSSGCVAYLVVDDGEAAVVDPLRAFADRYVADAADHGADLVYALDTHVHADHVSGVRDLADRGVEPVLPAGETDRGLADPERFTLLDPGEAFDVGGVPVDTVAAPGHTTETTAYRVGDVLLTGDGLFTERVPRPDLEAGAEGAEAMAGELYATLTDRFASLSDDLVVAPGHVEPDATVRGPFVARLGDLRERLPAFDRDREAFVAYVLDRMGPRPANHERVIAVNLGRDSVDDEEAFELELGPNNCAAG</sequence>
<dbReference type="InterPro" id="IPR036866">
    <property type="entry name" value="RibonucZ/Hydroxyglut_hydro"/>
</dbReference>
<evidence type="ECO:0000313" key="3">
    <source>
        <dbReference type="EMBL" id="MFC6836877.1"/>
    </source>
</evidence>
<dbReference type="GO" id="GO:0046872">
    <property type="term" value="F:metal ion binding"/>
    <property type="evidence" value="ECO:0007669"/>
    <property type="project" value="UniProtKB-KW"/>
</dbReference>
<gene>
    <name evidence="3" type="ORF">ACFQHK_10165</name>
</gene>
<dbReference type="PROSITE" id="PS50206">
    <property type="entry name" value="RHODANESE_3"/>
    <property type="match status" value="1"/>
</dbReference>
<dbReference type="Gene3D" id="3.40.250.10">
    <property type="entry name" value="Rhodanese-like domain"/>
    <property type="match status" value="1"/>
</dbReference>
<dbReference type="InterPro" id="IPR036873">
    <property type="entry name" value="Rhodanese-like_dom_sf"/>
</dbReference>
<dbReference type="SUPFAM" id="SSF52821">
    <property type="entry name" value="Rhodanese/Cell cycle control phosphatase"/>
    <property type="match status" value="1"/>
</dbReference>
<dbReference type="SMART" id="SM00849">
    <property type="entry name" value="Lactamase_B"/>
    <property type="match status" value="1"/>
</dbReference>
<proteinExistence type="predicted"/>
<evidence type="ECO:0000256" key="1">
    <source>
        <dbReference type="ARBA" id="ARBA00022723"/>
    </source>
</evidence>
<dbReference type="AlphaFoldDB" id="A0ABD5UC95"/>
<dbReference type="EMBL" id="JBHSXM010000001">
    <property type="protein sequence ID" value="MFC6836877.1"/>
    <property type="molecule type" value="Genomic_DNA"/>
</dbReference>
<dbReference type="CDD" id="cd07724">
    <property type="entry name" value="POD-like_MBL-fold"/>
    <property type="match status" value="1"/>
</dbReference>
<dbReference type="RefSeq" id="WP_304448551.1">
    <property type="nucleotide sequence ID" value="NZ_JARRAH010000001.1"/>
</dbReference>
<keyword evidence="4" id="KW-1185">Reference proteome</keyword>
<dbReference type="InterPro" id="IPR051682">
    <property type="entry name" value="Mito_Persulfide_Diox"/>
</dbReference>
<dbReference type="InterPro" id="IPR001279">
    <property type="entry name" value="Metallo-B-lactamas"/>
</dbReference>
<keyword evidence="1" id="KW-0479">Metal-binding</keyword>
<dbReference type="InterPro" id="IPR044528">
    <property type="entry name" value="POD-like_MBL-fold"/>
</dbReference>
<dbReference type="PANTHER" id="PTHR43084:SF1">
    <property type="entry name" value="PERSULFIDE DIOXYGENASE ETHE1, MITOCHONDRIAL"/>
    <property type="match status" value="1"/>
</dbReference>
<dbReference type="Pfam" id="PF00753">
    <property type="entry name" value="Lactamase_B"/>
    <property type="match status" value="1"/>
</dbReference>
<accession>A0ABD5UC95</accession>
<evidence type="ECO:0000313" key="4">
    <source>
        <dbReference type="Proteomes" id="UP001596406"/>
    </source>
</evidence>
<evidence type="ECO:0000259" key="2">
    <source>
        <dbReference type="PROSITE" id="PS50206"/>
    </source>
</evidence>
<feature type="domain" description="Rhodanese" evidence="2">
    <location>
        <begin position="27"/>
        <end position="125"/>
    </location>
</feature>
<dbReference type="SUPFAM" id="SSF56281">
    <property type="entry name" value="Metallo-hydrolase/oxidoreductase"/>
    <property type="match status" value="1"/>
</dbReference>